<dbReference type="AlphaFoldDB" id="A0A2Y9C1B6"/>
<dbReference type="Proteomes" id="UP000251571">
    <property type="component" value="Unassembled WGS sequence"/>
</dbReference>
<dbReference type="EMBL" id="QGDJ01000006">
    <property type="protein sequence ID" value="PWJ17533.1"/>
    <property type="molecule type" value="Genomic_DNA"/>
</dbReference>
<accession>A0A2Y9C1B6</accession>
<dbReference type="EMBL" id="UETC01000006">
    <property type="protein sequence ID" value="SSA47672.1"/>
    <property type="molecule type" value="Genomic_DNA"/>
</dbReference>
<sequence>MDKGHSGYDKAIRPALSRMRPFGGAATAQHRRPLAPPLKARPLPGHQAAFGGDLIG</sequence>
<evidence type="ECO:0000313" key="4">
    <source>
        <dbReference type="Proteomes" id="UP000245839"/>
    </source>
</evidence>
<evidence type="ECO:0000313" key="5">
    <source>
        <dbReference type="Proteomes" id="UP000251571"/>
    </source>
</evidence>
<feature type="region of interest" description="Disordered" evidence="1">
    <location>
        <begin position="20"/>
        <end position="56"/>
    </location>
</feature>
<proteinExistence type="predicted"/>
<name>A0A2Y9C1B6_9RHOB</name>
<keyword evidence="4" id="KW-1185">Reference proteome</keyword>
<dbReference type="Proteomes" id="UP000245839">
    <property type="component" value="Unassembled WGS sequence"/>
</dbReference>
<evidence type="ECO:0000313" key="3">
    <source>
        <dbReference type="EMBL" id="SSA47672.1"/>
    </source>
</evidence>
<reference evidence="3 5" key="1">
    <citation type="submission" date="2016-10" db="EMBL/GenBank/DDBJ databases">
        <authorList>
            <person name="Cai Z."/>
        </authorList>
    </citation>
    <scope>NUCLEOTIDE SEQUENCE [LARGE SCALE GENOMIC DNA]</scope>
    <source>
        <strain evidence="3 5">DSM 25227</strain>
    </source>
</reference>
<gene>
    <name evidence="2" type="ORF">BCF38_106144</name>
    <name evidence="3" type="ORF">SAMN05421539_106144</name>
</gene>
<protein>
    <submittedName>
        <fullName evidence="3">Uncharacterized protein</fullName>
    </submittedName>
</protein>
<reference evidence="2 4" key="2">
    <citation type="submission" date="2018-03" db="EMBL/GenBank/DDBJ databases">
        <title>Genomic Encyclopedia of Archaeal and Bacterial Type Strains, Phase II (KMG-II): from individual species to whole genera.</title>
        <authorList>
            <person name="Goeker M."/>
        </authorList>
    </citation>
    <scope>NUCLEOTIDE SEQUENCE [LARGE SCALE GENOMIC DNA]</scope>
    <source>
        <strain evidence="2 4">DSM 25227</strain>
    </source>
</reference>
<evidence type="ECO:0000256" key="1">
    <source>
        <dbReference type="SAM" id="MobiDB-lite"/>
    </source>
</evidence>
<organism evidence="3 5">
    <name type="scientific">Jannaschia seohaensis</name>
    <dbReference type="NCBI Taxonomy" id="475081"/>
    <lineage>
        <taxon>Bacteria</taxon>
        <taxon>Pseudomonadati</taxon>
        <taxon>Pseudomonadota</taxon>
        <taxon>Alphaproteobacteria</taxon>
        <taxon>Rhodobacterales</taxon>
        <taxon>Roseobacteraceae</taxon>
        <taxon>Jannaschia</taxon>
    </lineage>
</organism>
<evidence type="ECO:0000313" key="2">
    <source>
        <dbReference type="EMBL" id="PWJ17533.1"/>
    </source>
</evidence>